<feature type="transmembrane region" description="Helical" evidence="9">
    <location>
        <begin position="282"/>
        <end position="304"/>
    </location>
</feature>
<dbReference type="PANTHER" id="PTHR43337">
    <property type="entry name" value="XANTHINE/URACIL PERMEASE C887.17-RELATED"/>
    <property type="match status" value="1"/>
</dbReference>
<evidence type="ECO:0000256" key="9">
    <source>
        <dbReference type="SAM" id="Phobius"/>
    </source>
</evidence>
<evidence type="ECO:0000256" key="6">
    <source>
        <dbReference type="ARBA" id="ARBA00022989"/>
    </source>
</evidence>
<dbReference type="AlphaFoldDB" id="A0A0M5ITL1"/>
<dbReference type="EMBL" id="CP010802">
    <property type="protein sequence ID" value="ALC15881.1"/>
    <property type="molecule type" value="Genomic_DNA"/>
</dbReference>
<keyword evidence="7 8" id="KW-0472">Membrane</keyword>
<keyword evidence="4 8" id="KW-1003">Cell membrane</keyword>
<protein>
    <submittedName>
        <fullName evidence="10">AzgA family xanthine/uracil/guanine permease</fullName>
    </submittedName>
</protein>
<dbReference type="GO" id="GO:0005345">
    <property type="term" value="F:purine nucleobase transmembrane transporter activity"/>
    <property type="evidence" value="ECO:0007669"/>
    <property type="project" value="TreeGrafter"/>
</dbReference>
<feature type="transmembrane region" description="Helical" evidence="9">
    <location>
        <begin position="97"/>
        <end position="117"/>
    </location>
</feature>
<dbReference type="KEGG" id="des:DSOUD_1099"/>
<evidence type="ECO:0000256" key="3">
    <source>
        <dbReference type="ARBA" id="ARBA00022448"/>
    </source>
</evidence>
<name>A0A0M5ITL1_9BACT</name>
<dbReference type="InterPro" id="IPR006043">
    <property type="entry name" value="NCS2"/>
</dbReference>
<feature type="transmembrane region" description="Helical" evidence="9">
    <location>
        <begin position="129"/>
        <end position="147"/>
    </location>
</feature>
<feature type="transmembrane region" description="Helical" evidence="9">
    <location>
        <begin position="375"/>
        <end position="401"/>
    </location>
</feature>
<feature type="transmembrane region" description="Helical" evidence="9">
    <location>
        <begin position="20"/>
        <end position="37"/>
    </location>
</feature>
<dbReference type="Proteomes" id="UP000057158">
    <property type="component" value="Chromosome"/>
</dbReference>
<dbReference type="Pfam" id="PF00860">
    <property type="entry name" value="Xan_ur_permease"/>
    <property type="match status" value="1"/>
</dbReference>
<sequence>MLEKCFHLHKRGTTVRTEVTAGLTTFLTGAYIIFVHPRILSETGMDPGALTTVTCLVAGLATLLIALWANAPLMMAPGMGLNAFFTYTLVLGEGVPWQTALGVVFLSGVFFLILTWLGIRERLVRAIPLALRLAVSVGIGLFIAFIGLKNLGVIVANPAVLVELGPFTPEVLLGLLGILIAVLLEARRMRGAILVAILATAALGMATGVSPPPSALLALPPSPGPIAFQLDIVGACKFALWANIFSFMFVDLFDSLGTLLAVCREAGMTDEHGEIPALPRMLTADALATVGGALLGTSTTTAFIESASGVSEGGRTGLTGVVTAVLFFLAAFFTPLIGAVPSYATAPALVVVGIFMMRGIGQIDFYNFEEGAPAFLTIVLMPLTYSIATGLAFGFISFVLIKLGLGKWRECNPFLLGAAAFSALSLAL</sequence>
<dbReference type="STRING" id="1603606.DSOUD_1099"/>
<keyword evidence="11" id="KW-1185">Reference proteome</keyword>
<feature type="transmembrane region" description="Helical" evidence="9">
    <location>
        <begin position="191"/>
        <end position="210"/>
    </location>
</feature>
<dbReference type="PIRSF" id="PIRSF005353">
    <property type="entry name" value="PbuG"/>
    <property type="match status" value="1"/>
</dbReference>
<feature type="transmembrane region" description="Helical" evidence="9">
    <location>
        <begin position="49"/>
        <end position="69"/>
    </location>
</feature>
<evidence type="ECO:0000256" key="8">
    <source>
        <dbReference type="PIRNR" id="PIRNR005353"/>
    </source>
</evidence>
<keyword evidence="6 8" id="KW-1133">Transmembrane helix</keyword>
<evidence type="ECO:0000256" key="7">
    <source>
        <dbReference type="ARBA" id="ARBA00023136"/>
    </source>
</evidence>
<dbReference type="InterPro" id="IPR026033">
    <property type="entry name" value="Azg-like_bact_archaea"/>
</dbReference>
<keyword evidence="5 8" id="KW-0812">Transmembrane</keyword>
<accession>A0A0M5ITL1</accession>
<dbReference type="RefSeq" id="WP_053550041.1">
    <property type="nucleotide sequence ID" value="NZ_CP010802.1"/>
</dbReference>
<keyword evidence="3 8" id="KW-0813">Transport</keyword>
<feature type="transmembrane region" description="Helical" evidence="9">
    <location>
        <begin position="316"/>
        <end position="337"/>
    </location>
</feature>
<dbReference type="OrthoDB" id="9808458at2"/>
<gene>
    <name evidence="10" type="primary">pbuG</name>
    <name evidence="10" type="ORF">DSOUD_1099</name>
</gene>
<evidence type="ECO:0000256" key="5">
    <source>
        <dbReference type="ARBA" id="ARBA00022692"/>
    </source>
</evidence>
<dbReference type="PATRIC" id="fig|1603606.3.peg.1204"/>
<dbReference type="GO" id="GO:0005886">
    <property type="term" value="C:plasma membrane"/>
    <property type="evidence" value="ECO:0007669"/>
    <property type="project" value="UniProtKB-SubCell"/>
</dbReference>
<proteinExistence type="inferred from homology"/>
<evidence type="ECO:0000313" key="11">
    <source>
        <dbReference type="Proteomes" id="UP000057158"/>
    </source>
</evidence>
<evidence type="ECO:0000256" key="4">
    <source>
        <dbReference type="ARBA" id="ARBA00022475"/>
    </source>
</evidence>
<comment type="subcellular location">
    <subcellularLocation>
        <location evidence="1 8">Cell membrane</location>
        <topology evidence="1 8">Multi-pass membrane protein</topology>
    </subcellularLocation>
</comment>
<reference evidence="10 11" key="1">
    <citation type="submission" date="2015-07" db="EMBL/GenBank/DDBJ databases">
        <title>Isolation and Genomic Characterization of a Novel Halophilic Metal-Reducing Deltaproteobacterium from the Deep Subsurface.</title>
        <authorList>
            <person name="Badalamenti J.P."/>
            <person name="Summers Z.M."/>
            <person name="Gralnick J.A."/>
            <person name="Bond D.R."/>
        </authorList>
    </citation>
    <scope>NUCLEOTIDE SEQUENCE [LARGE SCALE GENOMIC DNA]</scope>
    <source>
        <strain evidence="10 11">WTL</strain>
    </source>
</reference>
<feature type="transmembrane region" description="Helical" evidence="9">
    <location>
        <begin position="344"/>
        <end position="363"/>
    </location>
</feature>
<dbReference type="InterPro" id="IPR045018">
    <property type="entry name" value="Azg-like"/>
</dbReference>
<organism evidence="10 11">
    <name type="scientific">Desulfuromonas soudanensis</name>
    <dbReference type="NCBI Taxonomy" id="1603606"/>
    <lineage>
        <taxon>Bacteria</taxon>
        <taxon>Pseudomonadati</taxon>
        <taxon>Thermodesulfobacteriota</taxon>
        <taxon>Desulfuromonadia</taxon>
        <taxon>Desulfuromonadales</taxon>
        <taxon>Desulfuromonadaceae</taxon>
        <taxon>Desulfuromonas</taxon>
    </lineage>
</organism>
<comment type="similarity">
    <text evidence="2 8">Belongs to the nucleobase:cation symporter-2 (NCS2) (TC 2.A.40) family. Azg-like subfamily.</text>
</comment>
<dbReference type="PANTHER" id="PTHR43337:SF1">
    <property type="entry name" value="XANTHINE_URACIL PERMEASE C887.17-RELATED"/>
    <property type="match status" value="1"/>
</dbReference>
<evidence type="ECO:0000313" key="10">
    <source>
        <dbReference type="EMBL" id="ALC15881.1"/>
    </source>
</evidence>
<evidence type="ECO:0000256" key="2">
    <source>
        <dbReference type="ARBA" id="ARBA00005697"/>
    </source>
</evidence>
<evidence type="ECO:0000256" key="1">
    <source>
        <dbReference type="ARBA" id="ARBA00004651"/>
    </source>
</evidence>
<feature type="transmembrane region" description="Helical" evidence="9">
    <location>
        <begin position="238"/>
        <end position="262"/>
    </location>
</feature>
<feature type="transmembrane region" description="Helical" evidence="9">
    <location>
        <begin position="167"/>
        <end position="184"/>
    </location>
</feature>